<organism evidence="1 2">
    <name type="scientific">Kalanchoe fedtschenkoi</name>
    <name type="common">Lavender scallops</name>
    <name type="synonym">South American air plant</name>
    <dbReference type="NCBI Taxonomy" id="63787"/>
    <lineage>
        <taxon>Eukaryota</taxon>
        <taxon>Viridiplantae</taxon>
        <taxon>Streptophyta</taxon>
        <taxon>Embryophyta</taxon>
        <taxon>Tracheophyta</taxon>
        <taxon>Spermatophyta</taxon>
        <taxon>Magnoliopsida</taxon>
        <taxon>eudicotyledons</taxon>
        <taxon>Gunneridae</taxon>
        <taxon>Pentapetalae</taxon>
        <taxon>Saxifragales</taxon>
        <taxon>Crassulaceae</taxon>
        <taxon>Kalanchoe</taxon>
    </lineage>
</organism>
<accession>A0A7N0T3P8</accession>
<dbReference type="Proteomes" id="UP000594263">
    <property type="component" value="Unplaced"/>
</dbReference>
<dbReference type="AlphaFoldDB" id="A0A7N0T3P8"/>
<dbReference type="EnsemblPlants" id="Kaladp0020s0163.1.v1.1">
    <property type="protein sequence ID" value="Kaladp0020s0163.1.v1.1.CDS.1"/>
    <property type="gene ID" value="Kaladp0020s0163.v1.1"/>
</dbReference>
<keyword evidence="2" id="KW-1185">Reference proteome</keyword>
<sequence>MKFTAPGDLTRSAAAELHCFQEALLVLHGDPIQSPDHVRFQFAQRFGRRAPLLDRRLELHRLDGGSMTRVAVVVVTEGHHCSSRSHFRVQNMISNLDDGLRKARPLAMGVYSLNRIKRMVF</sequence>
<name>A0A7N0T3P8_KALFE</name>
<dbReference type="Gramene" id="Kaladp0020s0163.1.v1.1">
    <property type="protein sequence ID" value="Kaladp0020s0163.1.v1.1.CDS.1"/>
    <property type="gene ID" value="Kaladp0020s0163.v1.1"/>
</dbReference>
<evidence type="ECO:0000313" key="2">
    <source>
        <dbReference type="Proteomes" id="UP000594263"/>
    </source>
</evidence>
<reference evidence="1" key="1">
    <citation type="submission" date="2021-01" db="UniProtKB">
        <authorList>
            <consortium name="EnsemblPlants"/>
        </authorList>
    </citation>
    <scope>IDENTIFICATION</scope>
</reference>
<evidence type="ECO:0000313" key="1">
    <source>
        <dbReference type="EnsemblPlants" id="Kaladp0020s0163.1.v1.1.CDS.1"/>
    </source>
</evidence>
<proteinExistence type="predicted"/>
<protein>
    <submittedName>
        <fullName evidence="1">Uncharacterized protein</fullName>
    </submittedName>
</protein>